<dbReference type="SUPFAM" id="SSF51064">
    <property type="entry name" value="Head domain of nucleotide exchange factor GrpE"/>
    <property type="match status" value="1"/>
</dbReference>
<dbReference type="FunFam" id="2.30.22.10:FF:000001">
    <property type="entry name" value="Protein GrpE"/>
    <property type="match status" value="1"/>
</dbReference>
<dbReference type="HAMAP" id="MF_01151">
    <property type="entry name" value="GrpE"/>
    <property type="match status" value="1"/>
</dbReference>
<evidence type="ECO:0008006" key="10">
    <source>
        <dbReference type="Google" id="ProtNLM"/>
    </source>
</evidence>
<proteinExistence type="inferred from homology"/>
<dbReference type="PRINTS" id="PR00773">
    <property type="entry name" value="GRPEPROTEIN"/>
</dbReference>
<dbReference type="InterPro" id="IPR009012">
    <property type="entry name" value="GrpE_head"/>
</dbReference>
<dbReference type="Gene3D" id="2.30.22.10">
    <property type="entry name" value="Head domain of nucleotide exchange factor GrpE"/>
    <property type="match status" value="1"/>
</dbReference>
<comment type="subunit">
    <text evidence="3">Homodimer.</text>
</comment>
<dbReference type="GO" id="GO:0042803">
    <property type="term" value="F:protein homodimerization activity"/>
    <property type="evidence" value="ECO:0007669"/>
    <property type="project" value="InterPro"/>
</dbReference>
<organism evidence="9">
    <name type="scientific">marine metagenome</name>
    <dbReference type="NCBI Taxonomy" id="408172"/>
    <lineage>
        <taxon>unclassified sequences</taxon>
        <taxon>metagenomes</taxon>
        <taxon>ecological metagenomes</taxon>
    </lineage>
</organism>
<comment type="similarity">
    <text evidence="2">Belongs to the GrpE family.</text>
</comment>
<evidence type="ECO:0000256" key="4">
    <source>
        <dbReference type="ARBA" id="ARBA00022490"/>
    </source>
</evidence>
<dbReference type="GO" id="GO:0000774">
    <property type="term" value="F:adenyl-nucleotide exchange factor activity"/>
    <property type="evidence" value="ECO:0007669"/>
    <property type="project" value="InterPro"/>
</dbReference>
<dbReference type="NCBIfam" id="NF010748">
    <property type="entry name" value="PRK14150.1"/>
    <property type="match status" value="1"/>
</dbReference>
<dbReference type="GO" id="GO:0051082">
    <property type="term" value="F:unfolded protein binding"/>
    <property type="evidence" value="ECO:0007669"/>
    <property type="project" value="TreeGrafter"/>
</dbReference>
<evidence type="ECO:0000256" key="8">
    <source>
        <dbReference type="SAM" id="MobiDB-lite"/>
    </source>
</evidence>
<dbReference type="InterPro" id="IPR013805">
    <property type="entry name" value="GrpE_CC"/>
</dbReference>
<dbReference type="AlphaFoldDB" id="A0A381QJP4"/>
<keyword evidence="6" id="KW-0143">Chaperone</keyword>
<sequence length="213" mass="24114">MGKQTQKDKAELANSDQDQAKIKTEEDSDLQESSAEEKGVEEQADFTLEEVLEKLAEEKEGAARARDDLLRVQAEMQNMRRRTEQDIEKAHKYGQEKFSTELLTVMDNLERALAAASDHEDETVKAIYEGVDLTLKSFTDCFNRFHIGSVDPMGEPFDPQLQQAVTILENPDVEPNTVIEVMQKGYTLHGRVIRPAMVVVSKEPESENKNNDK</sequence>
<protein>
    <recommendedName>
        <fullName evidence="10">GrpE protein homolog</fullName>
    </recommendedName>
</protein>
<dbReference type="GO" id="GO:0005829">
    <property type="term" value="C:cytosol"/>
    <property type="evidence" value="ECO:0007669"/>
    <property type="project" value="TreeGrafter"/>
</dbReference>
<accession>A0A381QJP4</accession>
<keyword evidence="7" id="KW-0175">Coiled coil</keyword>
<feature type="region of interest" description="Disordered" evidence="8">
    <location>
        <begin position="1"/>
        <end position="45"/>
    </location>
</feature>
<dbReference type="Gene3D" id="3.90.20.20">
    <property type="match status" value="1"/>
</dbReference>
<evidence type="ECO:0000313" key="9">
    <source>
        <dbReference type="EMBL" id="SUZ77843.1"/>
    </source>
</evidence>
<dbReference type="CDD" id="cd00446">
    <property type="entry name" value="GrpE"/>
    <property type="match status" value="1"/>
</dbReference>
<dbReference type="PANTHER" id="PTHR21237">
    <property type="entry name" value="GRPE PROTEIN"/>
    <property type="match status" value="1"/>
</dbReference>
<dbReference type="NCBIfam" id="NF010738">
    <property type="entry name" value="PRK14140.1"/>
    <property type="match status" value="1"/>
</dbReference>
<evidence type="ECO:0000256" key="7">
    <source>
        <dbReference type="SAM" id="Coils"/>
    </source>
</evidence>
<reference evidence="9" key="1">
    <citation type="submission" date="2018-05" db="EMBL/GenBank/DDBJ databases">
        <authorList>
            <person name="Lanie J.A."/>
            <person name="Ng W.-L."/>
            <person name="Kazmierczak K.M."/>
            <person name="Andrzejewski T.M."/>
            <person name="Davidsen T.M."/>
            <person name="Wayne K.J."/>
            <person name="Tettelin H."/>
            <person name="Glass J.I."/>
            <person name="Rusch D."/>
            <person name="Podicherti R."/>
            <person name="Tsui H.-C.T."/>
            <person name="Winkler M.E."/>
        </authorList>
    </citation>
    <scope>NUCLEOTIDE SEQUENCE</scope>
</reference>
<feature type="compositionally biased region" description="Basic and acidic residues" evidence="8">
    <location>
        <begin position="1"/>
        <end position="11"/>
    </location>
</feature>
<gene>
    <name evidence="9" type="ORF">METZ01_LOCUS30697</name>
</gene>
<evidence type="ECO:0000256" key="2">
    <source>
        <dbReference type="ARBA" id="ARBA00009054"/>
    </source>
</evidence>
<evidence type="ECO:0000256" key="6">
    <source>
        <dbReference type="ARBA" id="ARBA00023186"/>
    </source>
</evidence>
<dbReference type="GO" id="GO:0051087">
    <property type="term" value="F:protein-folding chaperone binding"/>
    <property type="evidence" value="ECO:0007669"/>
    <property type="project" value="InterPro"/>
</dbReference>
<comment type="subcellular location">
    <subcellularLocation>
        <location evidence="1">Cytoplasm</location>
    </subcellularLocation>
</comment>
<dbReference type="PROSITE" id="PS01071">
    <property type="entry name" value="GRPE"/>
    <property type="match status" value="1"/>
</dbReference>
<dbReference type="EMBL" id="UINC01001331">
    <property type="protein sequence ID" value="SUZ77843.1"/>
    <property type="molecule type" value="Genomic_DNA"/>
</dbReference>
<name>A0A381QJP4_9ZZZZ</name>
<feature type="coiled-coil region" evidence="7">
    <location>
        <begin position="48"/>
        <end position="82"/>
    </location>
</feature>
<dbReference type="GO" id="GO:0006457">
    <property type="term" value="P:protein folding"/>
    <property type="evidence" value="ECO:0007669"/>
    <property type="project" value="InterPro"/>
</dbReference>
<keyword evidence="4" id="KW-0963">Cytoplasm</keyword>
<evidence type="ECO:0000256" key="5">
    <source>
        <dbReference type="ARBA" id="ARBA00023016"/>
    </source>
</evidence>
<evidence type="ECO:0000256" key="3">
    <source>
        <dbReference type="ARBA" id="ARBA00011738"/>
    </source>
</evidence>
<evidence type="ECO:0000256" key="1">
    <source>
        <dbReference type="ARBA" id="ARBA00004496"/>
    </source>
</evidence>
<dbReference type="SUPFAM" id="SSF58014">
    <property type="entry name" value="Coiled-coil domain of nucleotide exchange factor GrpE"/>
    <property type="match status" value="1"/>
</dbReference>
<dbReference type="PANTHER" id="PTHR21237:SF23">
    <property type="entry name" value="GRPE PROTEIN HOMOLOG, MITOCHONDRIAL"/>
    <property type="match status" value="1"/>
</dbReference>
<dbReference type="NCBIfam" id="NF010737">
    <property type="entry name" value="PRK14139.1"/>
    <property type="match status" value="1"/>
</dbReference>
<dbReference type="InterPro" id="IPR000740">
    <property type="entry name" value="GrpE"/>
</dbReference>
<keyword evidence="5" id="KW-0346">Stress response</keyword>
<dbReference type="Pfam" id="PF01025">
    <property type="entry name" value="GrpE"/>
    <property type="match status" value="1"/>
</dbReference>